<feature type="non-terminal residue" evidence="4">
    <location>
        <position position="1"/>
    </location>
</feature>
<dbReference type="FunFam" id="1.10.238.10:FF:000020">
    <property type="entry name" value="spectrin alpha chain, non-erythrocytic 1"/>
    <property type="match status" value="1"/>
</dbReference>
<comment type="caution">
    <text evidence="4">The sequence shown here is derived from an EMBL/GenBank/DDBJ whole genome shotgun (WGS) entry which is preliminary data.</text>
</comment>
<dbReference type="Proteomes" id="UP000242450">
    <property type="component" value="Chromosome 20"/>
</dbReference>
<keyword evidence="5" id="KW-1185">Reference proteome</keyword>
<dbReference type="Pfam" id="PF08726">
    <property type="entry name" value="EFhand_Ca_insen"/>
    <property type="match status" value="1"/>
</dbReference>
<evidence type="ECO:0000256" key="1">
    <source>
        <dbReference type="ARBA" id="ARBA00022737"/>
    </source>
</evidence>
<evidence type="ECO:0000256" key="2">
    <source>
        <dbReference type="ARBA" id="ARBA00023203"/>
    </source>
</evidence>
<feature type="non-terminal residue" evidence="4">
    <location>
        <position position="160"/>
    </location>
</feature>
<dbReference type="InterPro" id="IPR002048">
    <property type="entry name" value="EF_hand_dom"/>
</dbReference>
<dbReference type="SUPFAM" id="SSF46966">
    <property type="entry name" value="Spectrin repeat"/>
    <property type="match status" value="1"/>
</dbReference>
<evidence type="ECO:0000313" key="5">
    <source>
        <dbReference type="Proteomes" id="UP000242450"/>
    </source>
</evidence>
<dbReference type="Gene3D" id="1.20.58.60">
    <property type="match status" value="1"/>
</dbReference>
<dbReference type="GO" id="GO:0003779">
    <property type="term" value="F:actin binding"/>
    <property type="evidence" value="ECO:0007669"/>
    <property type="project" value="UniProtKB-KW"/>
</dbReference>
<dbReference type="InterPro" id="IPR014837">
    <property type="entry name" value="EF-hand_Ca_insen"/>
</dbReference>
<keyword evidence="2" id="KW-0009">Actin-binding</keyword>
<feature type="domain" description="EF-hand" evidence="3">
    <location>
        <begin position="96"/>
        <end position="131"/>
    </location>
</feature>
<dbReference type="SUPFAM" id="SSF47473">
    <property type="entry name" value="EF-hand"/>
    <property type="match status" value="1"/>
</dbReference>
<organism evidence="4 5">
    <name type="scientific">Cervus elaphus hippelaphus</name>
    <name type="common">European red deer</name>
    <dbReference type="NCBI Taxonomy" id="46360"/>
    <lineage>
        <taxon>Eukaryota</taxon>
        <taxon>Metazoa</taxon>
        <taxon>Chordata</taxon>
        <taxon>Craniata</taxon>
        <taxon>Vertebrata</taxon>
        <taxon>Euteleostomi</taxon>
        <taxon>Mammalia</taxon>
        <taxon>Eutheria</taxon>
        <taxon>Laurasiatheria</taxon>
        <taxon>Artiodactyla</taxon>
        <taxon>Ruminantia</taxon>
        <taxon>Pecora</taxon>
        <taxon>Cervidae</taxon>
        <taxon>Cervinae</taxon>
        <taxon>Cervus</taxon>
    </lineage>
</organism>
<protein>
    <recommendedName>
        <fullName evidence="3">EF-hand domain-containing protein</fullName>
    </recommendedName>
</protein>
<name>A0A212CG46_CEREH</name>
<dbReference type="PROSITE" id="PS50222">
    <property type="entry name" value="EF_HAND_2"/>
    <property type="match status" value="1"/>
</dbReference>
<sequence>RKQKEIQAMKHQLTKIEDLGESLEEAMVLDIKYSTIGLAQQWEQLYQLGMQRQHSLEQQIQARHFDENLTGRLNHKDFRSCLRGLNYYLPMVEEGEPEPKFEKFLDTVDPGRKGYISKDEYINFLTDKESENIRSSDELEDSFQALAEGKAYITKEDMKQ</sequence>
<evidence type="ECO:0000313" key="4">
    <source>
        <dbReference type="EMBL" id="OWK04988.1"/>
    </source>
</evidence>
<keyword evidence="1" id="KW-0677">Repeat</keyword>
<dbReference type="Gene3D" id="1.10.238.10">
    <property type="entry name" value="EF-hand"/>
    <property type="match status" value="2"/>
</dbReference>
<dbReference type="AlphaFoldDB" id="A0A212CG46"/>
<dbReference type="Pfam" id="PF13499">
    <property type="entry name" value="EF-hand_7"/>
    <property type="match status" value="1"/>
</dbReference>
<dbReference type="InterPro" id="IPR011992">
    <property type="entry name" value="EF-hand-dom_pair"/>
</dbReference>
<evidence type="ECO:0000259" key="3">
    <source>
        <dbReference type="PROSITE" id="PS50222"/>
    </source>
</evidence>
<reference evidence="4 5" key="1">
    <citation type="journal article" date="2018" name="Mol. Genet. Genomics">
        <title>The red deer Cervus elaphus genome CerEla1.0: sequencing, annotating, genes, and chromosomes.</title>
        <authorList>
            <person name="Bana N.A."/>
            <person name="Nyiri A."/>
            <person name="Nagy J."/>
            <person name="Frank K."/>
            <person name="Nagy T."/>
            <person name="Steger V."/>
            <person name="Schiller M."/>
            <person name="Lakatos P."/>
            <person name="Sugar L."/>
            <person name="Horn P."/>
            <person name="Barta E."/>
            <person name="Orosz L."/>
        </authorList>
    </citation>
    <scope>NUCLEOTIDE SEQUENCE [LARGE SCALE GENOMIC DNA]</scope>
    <source>
        <strain evidence="4">Hungarian</strain>
    </source>
</reference>
<proteinExistence type="predicted"/>
<dbReference type="EMBL" id="MKHE01000020">
    <property type="protein sequence ID" value="OWK04988.1"/>
    <property type="molecule type" value="Genomic_DNA"/>
</dbReference>
<dbReference type="OrthoDB" id="6018565at2759"/>
<dbReference type="GO" id="GO:0005509">
    <property type="term" value="F:calcium ion binding"/>
    <property type="evidence" value="ECO:0007669"/>
    <property type="project" value="InterPro"/>
</dbReference>
<gene>
    <name evidence="4" type="ORF">Celaphus_00001846</name>
</gene>
<accession>A0A212CG46</accession>